<dbReference type="FunFam" id="2.10.25.10:FF:000240">
    <property type="entry name" value="Vitamin K-dependent protein S"/>
    <property type="match status" value="2"/>
</dbReference>
<evidence type="ECO:0000259" key="12">
    <source>
        <dbReference type="PROSITE" id="PS50026"/>
    </source>
</evidence>
<evidence type="ECO:0000256" key="3">
    <source>
        <dbReference type="ARBA" id="ARBA00022530"/>
    </source>
</evidence>
<evidence type="ECO:0000259" key="13">
    <source>
        <dbReference type="PROSITE" id="PS51364"/>
    </source>
</evidence>
<feature type="domain" description="EGF-like" evidence="12">
    <location>
        <begin position="140"/>
        <end position="181"/>
    </location>
</feature>
<feature type="domain" description="EGF-like" evidence="12">
    <location>
        <begin position="1217"/>
        <end position="1258"/>
    </location>
</feature>
<feature type="domain" description="TB" evidence="13">
    <location>
        <begin position="501"/>
        <end position="557"/>
    </location>
</feature>
<dbReference type="FunFam" id="2.10.25.10:FF:000038">
    <property type="entry name" value="Fibrillin 2"/>
    <property type="match status" value="3"/>
</dbReference>
<feature type="domain" description="EGF-like" evidence="12">
    <location>
        <begin position="1988"/>
        <end position="2028"/>
    </location>
</feature>
<feature type="disulfide bond" evidence="10">
    <location>
        <begin position="657"/>
        <end position="667"/>
    </location>
</feature>
<dbReference type="FunFam" id="2.10.25.10:FF:000010">
    <property type="entry name" value="Pro-epidermal growth factor"/>
    <property type="match status" value="1"/>
</dbReference>
<gene>
    <name evidence="14" type="primary">106053740</name>
</gene>
<dbReference type="Pfam" id="PF14670">
    <property type="entry name" value="FXa_inhibition"/>
    <property type="match status" value="1"/>
</dbReference>
<dbReference type="VEuPathDB" id="VectorBase:BGLB014303"/>
<feature type="domain" description="EGF-like" evidence="12">
    <location>
        <begin position="1693"/>
        <end position="1735"/>
    </location>
</feature>
<dbReference type="SMART" id="SM00181">
    <property type="entry name" value="EGF"/>
    <property type="match status" value="46"/>
</dbReference>
<dbReference type="FunFam" id="2.10.25.10:FF:000804">
    <property type="entry name" value="Fibrillin-1"/>
    <property type="match status" value="1"/>
</dbReference>
<dbReference type="InterPro" id="IPR013032">
    <property type="entry name" value="EGF-like_CS"/>
</dbReference>
<dbReference type="EnsemblMetazoa" id="BGLB014303-RB">
    <property type="protein sequence ID" value="BGLB014303-PB"/>
    <property type="gene ID" value="BGLB014303"/>
</dbReference>
<dbReference type="FunFam" id="2.10.25.10:FF:000005">
    <property type="entry name" value="Fibrillin 2"/>
    <property type="match status" value="3"/>
</dbReference>
<dbReference type="FunFam" id="2.10.25.10:FF:000096">
    <property type="entry name" value="Putative fibrillin 2"/>
    <property type="match status" value="5"/>
</dbReference>
<feature type="domain" description="TB" evidence="13">
    <location>
        <begin position="2158"/>
        <end position="2217"/>
    </location>
</feature>
<evidence type="ECO:0008006" key="16">
    <source>
        <dbReference type="Google" id="ProtNLM"/>
    </source>
</evidence>
<dbReference type="VEuPathDB" id="VectorBase:BGLAX_046095"/>
<dbReference type="SUPFAM" id="SSF57196">
    <property type="entry name" value="EGF/Laminin"/>
    <property type="match status" value="10"/>
</dbReference>
<dbReference type="Gene3D" id="3.90.290.10">
    <property type="entry name" value="TGF-beta binding (TB) domain"/>
    <property type="match status" value="9"/>
</dbReference>
<dbReference type="PANTHER" id="PTHR47333">
    <property type="entry name" value="VON WILLEBRAND FACTOR C AND EGF DOMAIN-CONTAINING PROTEIN"/>
    <property type="match status" value="1"/>
</dbReference>
<feature type="domain" description="EGF-like" evidence="12">
    <location>
        <begin position="1903"/>
        <end position="1940"/>
    </location>
</feature>
<feature type="domain" description="EGF-like" evidence="12">
    <location>
        <begin position="850"/>
        <end position="891"/>
    </location>
</feature>
<dbReference type="Gene3D" id="2.10.25.10">
    <property type="entry name" value="Laminin"/>
    <property type="match status" value="44"/>
</dbReference>
<dbReference type="InterPro" id="IPR017878">
    <property type="entry name" value="TB_dom"/>
</dbReference>
<evidence type="ECO:0000256" key="2">
    <source>
        <dbReference type="ARBA" id="ARBA00022525"/>
    </source>
</evidence>
<dbReference type="Pfam" id="PF12661">
    <property type="entry name" value="hEGF"/>
    <property type="match status" value="3"/>
</dbReference>
<dbReference type="FunFam" id="2.10.25.10:FF:000071">
    <property type="entry name" value="Fibrillin 2"/>
    <property type="match status" value="1"/>
</dbReference>
<dbReference type="PROSITE" id="PS50026">
    <property type="entry name" value="EGF_3"/>
    <property type="match status" value="43"/>
</dbReference>
<keyword evidence="5" id="KW-0732">Signal</keyword>
<feature type="domain" description="EGF-like" evidence="12">
    <location>
        <begin position="1060"/>
        <end position="1101"/>
    </location>
</feature>
<dbReference type="Pfam" id="PF12662">
    <property type="entry name" value="cEGF"/>
    <property type="match status" value="2"/>
</dbReference>
<dbReference type="FunFam" id="2.10.25.10:FF:000653">
    <property type="entry name" value="Putative Fibrillin-1"/>
    <property type="match status" value="1"/>
</dbReference>
<feature type="domain" description="EGF-like" evidence="12">
    <location>
        <begin position="414"/>
        <end position="450"/>
    </location>
</feature>
<evidence type="ECO:0000256" key="9">
    <source>
        <dbReference type="ARBA" id="ARBA00023180"/>
    </source>
</evidence>
<sequence length="2734" mass="298299">KCPGGCLNGGRCISKDKCACTYGFVGKNCELDFRTGPCFTQISDQICRGQLTRVVCTKALCCSTIGVAWGKPCEQCPSISHPCRRGYVPNPETNTCQDVNECHAIPGLCVGGECVNTLGSYRCQCKEGQTQNPITKICEDINECELTPGICSNGQCINTEGSYFCRCDSGYEPSPDKSKCIASQQGYCYTRVSGRQCQGRIQERMSLRDCCCSVDMGKGWSLSGQTCQPCPVASTDAHKKLCDPLSSTKFDYCKSLDNLCENGRCISLEDSFRCECNPGFRNDSQGNCVDVDECSRPGICSHGRCTNTKGGFECKCNPGFALSKDGTYCTDMNECETAQMCPNGRCINMDGSYKCVCNPGFRQSPNQQICFDINECTENGRVCQHGRCVNTEGSFRCDCDPGFQLAPDGAFCIDYDECKRTGMCTNGRCHNMMGSYKCICNPGFQLDSSNQACIDINECETHPRICNNGMCINNQGSFRCECPQGFVLGQDGRTCLDVRQGLCYPDYRDGQCLNPLLRLMSKSACCCTLSAPGQTYAWGQACIPCPRMEDPEFIQLCPFGKGTDHDGKDINECLQQPDICTNGICENIEMGYRCICNPGYRQDSAGLRCLDINECEANPMLCDGGQCKNTPGSFQCTCPTGYRFSGATRMCEDINECVERPCVGGECINTQGSFKCKCGPGRILDTTERICIDNRQATCWLSILNGNCENSLPGLLTQSECCGSIGQAWGSPCAPCPSQTELHCPKGFTFKNGINCVDINECERIPNLCKGGGQCVNTEGSFICTCPPGLVLDNTRLRCIDTRKSNCYQDYSRMFCSKPFLGVYSKVDCCCSIGVAWGEPCAGCPQIGSEINECEVNPDLCKNGRCIDLPYSFRCECYKGYVYDSSAQTCEDENECIQDVNPCIGNAQCVNVPGSYRCSCPDGYTLRPDGRRCEDINECQEIAGVCRNGKCRNLEGSYSCTCDSGYRLSPSRENCIDIDECESRPGLCRNGTCFNTEGSFRCHCNTGFTLSLDGECIDIDECIAMIGICTNGRCINTQGSFTCQCPQGYTLSSDKQHCRDLDECVEMDAMCLRGKCQNMDGSFICTCPKGFQLAPDGKTCIDVNECQNLTNPCYGGRCDNTEGGFRCICPPGLEVTKDGMACLDHRPGNCYDGFEFNRCIAPRAGTLTKAQCCCSEAAAWGLSGQCNLCPFPGDDEFKVLCPHGYGFVPNKDGDIEDINECLVNPAICINGICINNDGSSRCECREGFILDASGRNCIDKDECQERDVCGNGTCHNTIGSFECTCNTGFEPGPDEKCVDVNECLTPLNQCAFRCANIPGSYRCVCPMGYKVAADEVHCEDVDECATPAHKCRYACKNTVGSFLCVCPEGFTQVGQDECRDIDECRTPGVCENGRCFNTQGGYRCDCNPGFQPTEDSKSCYDRRADFCYLELQGGRCVRTPDLARMTKTECCCSLSAAWGRGCERCPAVNTAAFNKLCPQGPGLTPDGKDIDECASMPGACKNGRCLNTLGSYRCVCDKGYKTDISGKKCVDLNECRQDPKPCEFTCSNTEGSFVCGCPPGYVLNMDGLTCRDLDECTTMRHDCSGRCINTPGSFTCECDPGFRKSRTNGCDDINECLENPNMCGPIGQCQNTRGSYQCVCPKGYRRDDTGTHCIDLDECKDAKCEGFCDNIPGSFRCECLPGYTQRPGGQCVDIDECRISMVDICSPGRCVNVPGSFYCECGPGYKGIMMNQMCVDIEECEDSRSLCRGGSCMNTQGSYECVCPDGHELAPDGQVCKDIDECSSSSSICSNGHCENFMGGYQCICNQGYVPNELKSMCIDINECESENGGCQAVCVNMPGSFTCSCGTGYLLLTDGRTCVDVDECKEQPNICDGGRCENLPGSYRCICTGGLNPSQDQKRCLDVDECLTNKNLCLNGVCQNTHGSYVCKCDIGYSVKTQIRATGCTDENECESGSSGCDANAACINTQGSFKCDCKPGYTGDGFTCRDVNECIRNNGGCHREAACINTPGSFRCICDEGFSGDGFHCQDVDECMVDPGLCENGQCLNYAGGFRCECDMGFAPTEDERSCKDIDECTMFRNLCVNGKCENVFGMFRCNCNLGYKLDATGGNCTDIDECENPDNCKYGICVNQQGSYVCQCPPHFESNPTGTGCIDRRLGFCYMDVPLTSGRSGVCNDKIAEDVSRATCCCSLGKGWGEVFGICEPCPRNGTAEAVALCPGGPGFKPDPTTLDLEDIDECVEMPGLCEGGECQDTFGSYLCICKPGFRLDQLRKKCVDINECEEDPRRCGVGRCINTNGSYQCVCPDGYILMEDGETCMDMRKANCYKDVRNVTSRLRDIQCSEPLTMPQTRFQCCCLFGVAWGEPCSICPTRGSNEHTALCKDHDGGEPFRDINECTMFPGLCVNGRCRNTFGSFECDCNPGYAKDSFGTNCTDDNECAGDYVCGFLALCINQPGSYDCQCTGGRDFDTNTLSCVDGNACGDHPCLFGCTPSQGGSYVCGCPPGYEPVGKGHCIITASSASTKYPPGTELPHEPGPNTSGKLPPGEGCYQCDHDFGELPLSKRTRRSTSKLTREATSLDELIDFYSTAQNISVGEVLKRRNSVPMKLNHKKMVLGETFNPSLSADQGQWNGSNVIVMHVFMNQTKPHTKLIKVIPALTALKHNVKYRIKSGNKEGYFSMHKKKGISSLQFAHHVRQPKKFHLEIECKPIQSDEKVENRTYHLEPYILHLEIHVVN</sequence>
<feature type="domain" description="EGF-like" evidence="12">
    <location>
        <begin position="1736"/>
        <end position="1777"/>
    </location>
</feature>
<keyword evidence="3" id="KW-0272">Extracellular matrix</keyword>
<feature type="disulfide bond" evidence="10">
    <location>
        <begin position="2"/>
        <end position="12"/>
    </location>
</feature>
<dbReference type="InterPro" id="IPR001881">
    <property type="entry name" value="EGF-like_Ca-bd_dom"/>
</dbReference>
<feature type="domain" description="EGF-like" evidence="12">
    <location>
        <begin position="977"/>
        <end position="1017"/>
    </location>
</feature>
<feature type="domain" description="EGF-like" evidence="12">
    <location>
        <begin position="1947"/>
        <end position="1985"/>
    </location>
</feature>
<dbReference type="InterPro" id="IPR052080">
    <property type="entry name" value="vWF_C/EGF_Fibrillin"/>
</dbReference>
<dbReference type="Pfam" id="PF07645">
    <property type="entry name" value="EGF_CA"/>
    <property type="match status" value="34"/>
</dbReference>
<feature type="domain" description="EGF-like" evidence="12">
    <location>
        <begin position="290"/>
        <end position="330"/>
    </location>
</feature>
<dbReference type="STRING" id="6526.A0A2C9K6X9"/>
<feature type="domain" description="EGF-like" evidence="12">
    <location>
        <begin position="2391"/>
        <end position="2432"/>
    </location>
</feature>
<dbReference type="PROSITE" id="PS00010">
    <property type="entry name" value="ASX_HYDROXYL"/>
    <property type="match status" value="42"/>
</dbReference>
<dbReference type="SUPFAM" id="SSF57581">
    <property type="entry name" value="TB module/8-cys domain"/>
    <property type="match status" value="9"/>
</dbReference>
<dbReference type="InterPro" id="IPR000152">
    <property type="entry name" value="EGF-type_Asp/Asn_hydroxyl_site"/>
</dbReference>
<dbReference type="Pfam" id="PF00683">
    <property type="entry name" value="TB"/>
    <property type="match status" value="9"/>
</dbReference>
<dbReference type="InterPro" id="IPR018097">
    <property type="entry name" value="EGF_Ca-bd_CS"/>
</dbReference>
<feature type="domain" description="EGF-like" evidence="12">
    <location>
        <begin position="2276"/>
        <end position="2317"/>
    </location>
</feature>
<feature type="domain" description="EGF-like" evidence="12">
    <location>
        <begin position="1380"/>
        <end position="1416"/>
    </location>
</feature>
<name>A0A2C9K6X9_BIOGL</name>
<evidence type="ECO:0000313" key="15">
    <source>
        <dbReference type="Proteomes" id="UP000076420"/>
    </source>
</evidence>
<keyword evidence="9" id="KW-0325">Glycoprotein</keyword>
<feature type="domain" description="EGF-like" evidence="12">
    <location>
        <begin position="1572"/>
        <end position="1608"/>
    </location>
</feature>
<dbReference type="PROSITE" id="PS00022">
    <property type="entry name" value="EGF_1"/>
    <property type="match status" value="1"/>
</dbReference>
<feature type="domain" description="EGF-like" evidence="12">
    <location>
        <begin position="1489"/>
        <end position="1526"/>
    </location>
</feature>
<feature type="domain" description="TB" evidence="13">
    <location>
        <begin position="2322"/>
        <end position="2380"/>
    </location>
</feature>
<dbReference type="PANTHER" id="PTHR47333:SF5">
    <property type="entry name" value="FIBRILLIN-3"/>
    <property type="match status" value="1"/>
</dbReference>
<feature type="domain" description="TB" evidence="13">
    <location>
        <begin position="805"/>
        <end position="850"/>
    </location>
</feature>
<feature type="domain" description="EGF-like" evidence="12">
    <location>
        <begin position="611"/>
        <end position="652"/>
    </location>
</feature>
<feature type="domain" description="EGF-like" evidence="12">
    <location>
        <begin position="455"/>
        <end position="496"/>
    </location>
</feature>
<dbReference type="PROSITE" id="PS01187">
    <property type="entry name" value="EGF_CA"/>
    <property type="match status" value="14"/>
</dbReference>
<feature type="domain" description="EGF-like" evidence="12">
    <location>
        <begin position="1"/>
        <end position="30"/>
    </location>
</feature>
<protein>
    <recommendedName>
        <fullName evidence="16">Fibrillin-2</fullName>
    </recommendedName>
</protein>
<dbReference type="KEGG" id="bgt:106053740"/>
<dbReference type="PIRSF" id="PIRSF036312">
    <property type="entry name" value="Fibrillin"/>
    <property type="match status" value="1"/>
</dbReference>
<dbReference type="InterPro" id="IPR009030">
    <property type="entry name" value="Growth_fac_rcpt_cys_sf"/>
</dbReference>
<proteinExistence type="predicted"/>
<feature type="domain" description="EGF-like" evidence="12">
    <location>
        <begin position="1018"/>
        <end position="1059"/>
    </location>
</feature>
<dbReference type="SUPFAM" id="SSF57184">
    <property type="entry name" value="Growth factor receptor domain"/>
    <property type="match status" value="13"/>
</dbReference>
<dbReference type="CDD" id="cd00054">
    <property type="entry name" value="EGF_CA"/>
    <property type="match status" value="24"/>
</dbReference>
<accession>A0A2C9K6X9</accession>
<evidence type="ECO:0000256" key="5">
    <source>
        <dbReference type="ARBA" id="ARBA00022729"/>
    </source>
</evidence>
<feature type="domain" description="EGF-like" evidence="12">
    <location>
        <begin position="1861"/>
        <end position="1902"/>
    </location>
</feature>
<feature type="domain" description="EGF-like" evidence="12">
    <location>
        <begin position="2234"/>
        <end position="2275"/>
    </location>
</feature>
<keyword evidence="2" id="KW-0964">Secreted</keyword>
<feature type="domain" description="EGF-like" evidence="12">
    <location>
        <begin position="2113"/>
        <end position="2153"/>
    </location>
</feature>
<feature type="domain" description="EGF-like" evidence="12">
    <location>
        <begin position="98"/>
        <end position="139"/>
    </location>
</feature>
<feature type="domain" description="TB" evidence="13">
    <location>
        <begin position="36"/>
        <end position="77"/>
    </location>
</feature>
<evidence type="ECO:0000256" key="6">
    <source>
        <dbReference type="ARBA" id="ARBA00022737"/>
    </source>
</evidence>
<dbReference type="PROSITE" id="PS51364">
    <property type="entry name" value="TB"/>
    <property type="match status" value="9"/>
</dbReference>
<dbReference type="OrthoDB" id="10045365at2759"/>
<dbReference type="SMART" id="SM00179">
    <property type="entry name" value="EGF_CA"/>
    <property type="match status" value="45"/>
</dbReference>
<feature type="domain" description="TB" evidence="13">
    <location>
        <begin position="1425"/>
        <end position="1477"/>
    </location>
</feature>
<feature type="domain" description="EGF-like" evidence="12">
    <location>
        <begin position="653"/>
        <end position="688"/>
    </location>
</feature>
<feature type="domain" description="EGF-like" evidence="12">
    <location>
        <begin position="1655"/>
        <end position="1692"/>
    </location>
</feature>
<dbReference type="FunFam" id="2.10.25.10:FF:000119">
    <property type="entry name" value="vitamin K-dependent protein S"/>
    <property type="match status" value="1"/>
</dbReference>
<feature type="domain" description="EGF-like" evidence="12">
    <location>
        <begin position="331"/>
        <end position="367"/>
    </location>
</feature>
<feature type="domain" description="EGF-like" evidence="12">
    <location>
        <begin position="758"/>
        <end position="796"/>
    </location>
</feature>
<feature type="domain" description="EGF-like" evidence="12">
    <location>
        <begin position="2071"/>
        <end position="2112"/>
    </location>
</feature>
<dbReference type="InterPro" id="IPR000742">
    <property type="entry name" value="EGF"/>
</dbReference>
<keyword evidence="7" id="KW-0106">Calcium</keyword>
<evidence type="ECO:0000256" key="11">
    <source>
        <dbReference type="SAM" id="MobiDB-lite"/>
    </source>
</evidence>
<dbReference type="InterPro" id="IPR036773">
    <property type="entry name" value="TB_dom_sf"/>
</dbReference>
<feature type="domain" description="EGF-like" evidence="12">
    <location>
        <begin position="2029"/>
        <end position="2066"/>
    </location>
</feature>
<dbReference type="PROSITE" id="PS01186">
    <property type="entry name" value="EGF_2"/>
    <property type="match status" value="29"/>
</dbReference>
<reference evidence="14" key="1">
    <citation type="submission" date="2020-05" db="UniProtKB">
        <authorList>
            <consortium name="EnsemblMetazoa"/>
        </authorList>
    </citation>
    <scope>IDENTIFICATION</scope>
    <source>
        <strain evidence="14">BB02</strain>
    </source>
</reference>
<dbReference type="GO" id="GO:0071944">
    <property type="term" value="C:cell periphery"/>
    <property type="evidence" value="ECO:0007669"/>
    <property type="project" value="UniProtKB-ARBA"/>
</dbReference>
<feature type="domain" description="EGF-like" evidence="12">
    <location>
        <begin position="1340"/>
        <end position="1379"/>
    </location>
</feature>
<feature type="domain" description="EGF-like" evidence="12">
    <location>
        <begin position="2433"/>
        <end position="2470"/>
    </location>
</feature>
<feature type="domain" description="EGF-like" evidence="12">
    <location>
        <begin position="892"/>
        <end position="934"/>
    </location>
</feature>
<evidence type="ECO:0000256" key="7">
    <source>
        <dbReference type="ARBA" id="ARBA00022837"/>
    </source>
</evidence>
<feature type="region of interest" description="Disordered" evidence="11">
    <location>
        <begin position="2523"/>
        <end position="2542"/>
    </location>
</feature>
<dbReference type="Pfam" id="PF12947">
    <property type="entry name" value="EGF_3"/>
    <property type="match status" value="2"/>
</dbReference>
<evidence type="ECO:0000256" key="4">
    <source>
        <dbReference type="ARBA" id="ARBA00022536"/>
    </source>
</evidence>
<dbReference type="Proteomes" id="UP000076420">
    <property type="component" value="Unassembled WGS sequence"/>
</dbReference>
<feature type="domain" description="EGF-like" evidence="12">
    <location>
        <begin position="1299"/>
        <end position="1339"/>
    </location>
</feature>
<dbReference type="InterPro" id="IPR049883">
    <property type="entry name" value="NOTCH1_EGF-like"/>
</dbReference>
<keyword evidence="8 10" id="KW-1015">Disulfide bond</keyword>
<evidence type="ECO:0000256" key="10">
    <source>
        <dbReference type="PROSITE-ProRule" id="PRU00076"/>
    </source>
</evidence>
<organism evidence="14 15">
    <name type="scientific">Biomphalaria glabrata</name>
    <name type="common">Bloodfluke planorb</name>
    <name type="synonym">Freshwater snail</name>
    <dbReference type="NCBI Taxonomy" id="6526"/>
    <lineage>
        <taxon>Eukaryota</taxon>
        <taxon>Metazoa</taxon>
        <taxon>Spiralia</taxon>
        <taxon>Lophotrochozoa</taxon>
        <taxon>Mollusca</taxon>
        <taxon>Gastropoda</taxon>
        <taxon>Heterobranchia</taxon>
        <taxon>Euthyneura</taxon>
        <taxon>Panpulmonata</taxon>
        <taxon>Hygrophila</taxon>
        <taxon>Lymnaeoidea</taxon>
        <taxon>Planorbidae</taxon>
        <taxon>Biomphalaria</taxon>
    </lineage>
</organism>
<dbReference type="FunFam" id="2.10.25.10:FF:000044">
    <property type="entry name" value="Fibrillin 2"/>
    <property type="match status" value="1"/>
</dbReference>
<comment type="caution">
    <text evidence="10">Lacks conserved residue(s) required for the propagation of feature annotation.</text>
</comment>
<keyword evidence="6" id="KW-0677">Repeat</keyword>
<evidence type="ECO:0000256" key="1">
    <source>
        <dbReference type="ARBA" id="ARBA00004498"/>
    </source>
</evidence>
<feature type="domain" description="EGF-like" evidence="12">
    <location>
        <begin position="249"/>
        <end position="289"/>
    </location>
</feature>
<comment type="subcellular location">
    <subcellularLocation>
        <location evidence="1">Secreted</location>
        <location evidence="1">Extracellular space</location>
        <location evidence="1">Extracellular matrix</location>
    </subcellularLocation>
</comment>
<feature type="domain" description="EGF-like" evidence="12">
    <location>
        <begin position="935"/>
        <end position="976"/>
    </location>
</feature>
<dbReference type="InterPro" id="IPR026823">
    <property type="entry name" value="cEGF"/>
</dbReference>
<feature type="domain" description="EGF-like" evidence="12">
    <location>
        <begin position="372"/>
        <end position="413"/>
    </location>
</feature>
<feature type="domain" description="TB" evidence="13">
    <location>
        <begin position="186"/>
        <end position="242"/>
    </location>
</feature>
<feature type="domain" description="EGF-like" evidence="12">
    <location>
        <begin position="1102"/>
        <end position="1143"/>
    </location>
</feature>
<feature type="disulfide bond" evidence="10">
    <location>
        <begin position="20"/>
        <end position="29"/>
    </location>
</feature>
<dbReference type="InterPro" id="IPR024731">
    <property type="entry name" value="NELL2-like_EGF"/>
</dbReference>
<dbReference type="FunFam" id="2.10.25.10:FF:000068">
    <property type="entry name" value="Latent transforming growth factor beta binding protein 3"/>
    <property type="match status" value="1"/>
</dbReference>
<feature type="domain" description="EGF-like" evidence="12">
    <location>
        <begin position="1778"/>
        <end position="1819"/>
    </location>
</feature>
<evidence type="ECO:0000256" key="8">
    <source>
        <dbReference type="ARBA" id="ARBA00023157"/>
    </source>
</evidence>
<evidence type="ECO:0000313" key="14">
    <source>
        <dbReference type="EnsemblMetazoa" id="BGLB014303-PB"/>
    </source>
</evidence>
<feature type="domain" description="TB" evidence="13">
    <location>
        <begin position="697"/>
        <end position="739"/>
    </location>
</feature>
<feature type="domain" description="TB" evidence="13">
    <location>
        <begin position="1148"/>
        <end position="1201"/>
    </location>
</feature>
<dbReference type="FunFam" id="2.10.25.10:FF:000003">
    <property type="entry name" value="fibrillin-1 isoform X1"/>
    <property type="match status" value="13"/>
</dbReference>
<dbReference type="GO" id="GO:0005509">
    <property type="term" value="F:calcium ion binding"/>
    <property type="evidence" value="ECO:0007669"/>
    <property type="project" value="InterPro"/>
</dbReference>
<feature type="domain" description="EGF-like" evidence="12">
    <location>
        <begin position="1612"/>
        <end position="1654"/>
    </location>
</feature>
<feature type="domain" description="EGF-like" evidence="12">
    <location>
        <begin position="1259"/>
        <end position="1298"/>
    </location>
</feature>
<feature type="domain" description="EGF-like" evidence="12">
    <location>
        <begin position="569"/>
        <end position="606"/>
    </location>
</feature>
<keyword evidence="4 10" id="KW-0245">EGF-like domain</keyword>
<dbReference type="FunFam" id="2.10.25.10:FF:000017">
    <property type="entry name" value="latent-transforming growth factor beta-binding protein 4 isoform X1"/>
    <property type="match status" value="3"/>
</dbReference>